<dbReference type="AlphaFoldDB" id="A0A285NFF2"/>
<evidence type="ECO:0000313" key="1">
    <source>
        <dbReference type="EMBL" id="SNZ08244.1"/>
    </source>
</evidence>
<reference evidence="2" key="1">
    <citation type="submission" date="2017-09" db="EMBL/GenBank/DDBJ databases">
        <authorList>
            <person name="Varghese N."/>
            <person name="Submissions S."/>
        </authorList>
    </citation>
    <scope>NUCLEOTIDE SEQUENCE [LARGE SCALE GENOMIC DNA]</scope>
    <source>
        <strain evidence="2">DSM 15103</strain>
    </source>
</reference>
<keyword evidence="2" id="KW-1185">Reference proteome</keyword>
<accession>A0A285NFF2</accession>
<dbReference type="OrthoDB" id="9917210at2"/>
<dbReference type="RefSeq" id="WP_097000401.1">
    <property type="nucleotide sequence ID" value="NZ_OBEI01000004.1"/>
</dbReference>
<organism evidence="1 2">
    <name type="scientific">Persephonella hydrogeniphila</name>
    <dbReference type="NCBI Taxonomy" id="198703"/>
    <lineage>
        <taxon>Bacteria</taxon>
        <taxon>Pseudomonadati</taxon>
        <taxon>Aquificota</taxon>
        <taxon>Aquificia</taxon>
        <taxon>Aquificales</taxon>
        <taxon>Hydrogenothermaceae</taxon>
        <taxon>Persephonella</taxon>
    </lineage>
</organism>
<sequence length="78" mass="9254">MRLNQFEKKRKPIETDSQIEEIFKELEELLRIPQKLLVKVGEIEGLLGKPLNHARKKIGNIEKNINHIRDEILKKLEE</sequence>
<proteinExistence type="predicted"/>
<dbReference type="EMBL" id="OBEI01000004">
    <property type="protein sequence ID" value="SNZ08244.1"/>
    <property type="molecule type" value="Genomic_DNA"/>
</dbReference>
<protein>
    <submittedName>
        <fullName evidence="1">Uncharacterized protein</fullName>
    </submittedName>
</protein>
<gene>
    <name evidence="1" type="ORF">SAMN06265182_1231</name>
</gene>
<dbReference type="Proteomes" id="UP000219036">
    <property type="component" value="Unassembled WGS sequence"/>
</dbReference>
<evidence type="ECO:0000313" key="2">
    <source>
        <dbReference type="Proteomes" id="UP000219036"/>
    </source>
</evidence>
<name>A0A285NFF2_9AQUI</name>